<accession>A0A9Q3PQT5</accession>
<protein>
    <submittedName>
        <fullName evidence="1">Uncharacterized protein</fullName>
    </submittedName>
</protein>
<gene>
    <name evidence="1" type="ORF">O181_108837</name>
</gene>
<comment type="caution">
    <text evidence="1">The sequence shown here is derived from an EMBL/GenBank/DDBJ whole genome shotgun (WGS) entry which is preliminary data.</text>
</comment>
<dbReference type="Proteomes" id="UP000765509">
    <property type="component" value="Unassembled WGS sequence"/>
</dbReference>
<dbReference type="EMBL" id="AVOT02083825">
    <property type="protein sequence ID" value="MBW0569122.1"/>
    <property type="molecule type" value="Genomic_DNA"/>
</dbReference>
<evidence type="ECO:0000313" key="2">
    <source>
        <dbReference type="Proteomes" id="UP000765509"/>
    </source>
</evidence>
<sequence length="140" mass="15288">MPPYVRPCSLVLSRIPTCHTGILMLVQLPTIQTTHYTGAGSRCLPCNSLRCAGSQQFKRFLMLVQASDNSDANPEACAGSLQFKKFLMPVQVLDNSHANAYACAGSKNSKNALCLCRLPTIHTRFLMLVKVPNNSNDSLC</sequence>
<organism evidence="1 2">
    <name type="scientific">Austropuccinia psidii MF-1</name>
    <dbReference type="NCBI Taxonomy" id="1389203"/>
    <lineage>
        <taxon>Eukaryota</taxon>
        <taxon>Fungi</taxon>
        <taxon>Dikarya</taxon>
        <taxon>Basidiomycota</taxon>
        <taxon>Pucciniomycotina</taxon>
        <taxon>Pucciniomycetes</taxon>
        <taxon>Pucciniales</taxon>
        <taxon>Sphaerophragmiaceae</taxon>
        <taxon>Austropuccinia</taxon>
    </lineage>
</organism>
<evidence type="ECO:0000313" key="1">
    <source>
        <dbReference type="EMBL" id="MBW0569122.1"/>
    </source>
</evidence>
<proteinExistence type="predicted"/>
<name>A0A9Q3PQT5_9BASI</name>
<reference evidence="1" key="1">
    <citation type="submission" date="2021-03" db="EMBL/GenBank/DDBJ databases">
        <title>Draft genome sequence of rust myrtle Austropuccinia psidii MF-1, a brazilian biotype.</title>
        <authorList>
            <person name="Quecine M.C."/>
            <person name="Pachon D.M.R."/>
            <person name="Bonatelli M.L."/>
            <person name="Correr F.H."/>
            <person name="Franceschini L.M."/>
            <person name="Leite T.F."/>
            <person name="Margarido G.R.A."/>
            <person name="Almeida C.A."/>
            <person name="Ferrarezi J.A."/>
            <person name="Labate C.A."/>
        </authorList>
    </citation>
    <scope>NUCLEOTIDE SEQUENCE</scope>
    <source>
        <strain evidence="1">MF-1</strain>
    </source>
</reference>
<dbReference type="AlphaFoldDB" id="A0A9Q3PQT5"/>
<keyword evidence="2" id="KW-1185">Reference proteome</keyword>